<comment type="pathway">
    <text evidence="1 7">Cell wall biogenesis; peptidoglycan biosynthesis.</text>
</comment>
<keyword evidence="3" id="KW-0808">Transferase</keyword>
<evidence type="ECO:0000256" key="4">
    <source>
        <dbReference type="ARBA" id="ARBA00022960"/>
    </source>
</evidence>
<keyword evidence="6 7" id="KW-0961">Cell wall biogenesis/degradation</keyword>
<dbReference type="InterPro" id="IPR036365">
    <property type="entry name" value="PGBD-like_sf"/>
</dbReference>
<evidence type="ECO:0000256" key="3">
    <source>
        <dbReference type="ARBA" id="ARBA00022679"/>
    </source>
</evidence>
<dbReference type="Pfam" id="PF03734">
    <property type="entry name" value="YkuD"/>
    <property type="match status" value="1"/>
</dbReference>
<protein>
    <submittedName>
        <fullName evidence="10">Peptidoglycan-binding protein</fullName>
    </submittedName>
</protein>
<dbReference type="PANTHER" id="PTHR41533">
    <property type="entry name" value="L,D-TRANSPEPTIDASE HI_1667-RELATED"/>
    <property type="match status" value="1"/>
</dbReference>
<evidence type="ECO:0000256" key="6">
    <source>
        <dbReference type="ARBA" id="ARBA00023316"/>
    </source>
</evidence>
<dbReference type="InterPro" id="IPR002477">
    <property type="entry name" value="Peptidoglycan-bd-like"/>
</dbReference>
<dbReference type="PANTHER" id="PTHR41533:SF2">
    <property type="entry name" value="BLR7131 PROTEIN"/>
    <property type="match status" value="1"/>
</dbReference>
<dbReference type="EMBL" id="BSNI01000001">
    <property type="protein sequence ID" value="GLQ16304.1"/>
    <property type="molecule type" value="Genomic_DNA"/>
</dbReference>
<reference evidence="10" key="2">
    <citation type="submission" date="2023-01" db="EMBL/GenBank/DDBJ databases">
        <title>Draft genome sequence of Maritalea porphyrae strain NBRC 107169.</title>
        <authorList>
            <person name="Sun Q."/>
            <person name="Mori K."/>
        </authorList>
    </citation>
    <scope>NUCLEOTIDE SEQUENCE</scope>
    <source>
        <strain evidence="10">NBRC 107169</strain>
    </source>
</reference>
<feature type="active site" description="Nucleophile" evidence="7">
    <location>
        <position position="472"/>
    </location>
</feature>
<keyword evidence="8" id="KW-0732">Signal</keyword>
<dbReference type="Proteomes" id="UP001161405">
    <property type="component" value="Unassembled WGS sequence"/>
</dbReference>
<comment type="similarity">
    <text evidence="2">Belongs to the YkuD family.</text>
</comment>
<dbReference type="Gene3D" id="1.10.101.10">
    <property type="entry name" value="PGBD-like superfamily/PGBD"/>
    <property type="match status" value="1"/>
</dbReference>
<feature type="domain" description="L,D-TPase catalytic" evidence="9">
    <location>
        <begin position="322"/>
        <end position="495"/>
    </location>
</feature>
<feature type="signal peptide" evidence="8">
    <location>
        <begin position="1"/>
        <end position="24"/>
    </location>
</feature>
<evidence type="ECO:0000313" key="10">
    <source>
        <dbReference type="EMBL" id="GLQ16304.1"/>
    </source>
</evidence>
<name>A0ABQ5UPF9_9HYPH</name>
<feature type="chain" id="PRO_5046614127" evidence="8">
    <location>
        <begin position="25"/>
        <end position="550"/>
    </location>
</feature>
<evidence type="ECO:0000256" key="8">
    <source>
        <dbReference type="SAM" id="SignalP"/>
    </source>
</evidence>
<accession>A0ABQ5UPF9</accession>
<reference evidence="10" key="1">
    <citation type="journal article" date="2014" name="Int. J. Syst. Evol. Microbiol.">
        <title>Complete genome of a new Firmicutes species belonging to the dominant human colonic microbiota ('Ruminococcus bicirculans') reveals two chromosomes and a selective capacity to utilize plant glucans.</title>
        <authorList>
            <consortium name="NISC Comparative Sequencing Program"/>
            <person name="Wegmann U."/>
            <person name="Louis P."/>
            <person name="Goesmann A."/>
            <person name="Henrissat B."/>
            <person name="Duncan S.H."/>
            <person name="Flint H.J."/>
        </authorList>
    </citation>
    <scope>NUCLEOTIDE SEQUENCE</scope>
    <source>
        <strain evidence="10">NBRC 107169</strain>
    </source>
</reference>
<evidence type="ECO:0000259" key="9">
    <source>
        <dbReference type="PROSITE" id="PS52029"/>
    </source>
</evidence>
<comment type="caution">
    <text evidence="10">The sequence shown here is derived from an EMBL/GenBank/DDBJ whole genome shotgun (WGS) entry which is preliminary data.</text>
</comment>
<gene>
    <name evidence="10" type="ORF">GCM10007879_05530</name>
</gene>
<dbReference type="SUPFAM" id="SSF141523">
    <property type="entry name" value="L,D-transpeptidase catalytic domain-like"/>
    <property type="match status" value="1"/>
</dbReference>
<dbReference type="PROSITE" id="PS52029">
    <property type="entry name" value="LD_TPASE"/>
    <property type="match status" value="1"/>
</dbReference>
<dbReference type="InterPro" id="IPR052905">
    <property type="entry name" value="LD-transpeptidase_YkuD-like"/>
</dbReference>
<evidence type="ECO:0000256" key="7">
    <source>
        <dbReference type="PROSITE-ProRule" id="PRU01373"/>
    </source>
</evidence>
<keyword evidence="4 7" id="KW-0133">Cell shape</keyword>
<evidence type="ECO:0000313" key="11">
    <source>
        <dbReference type="Proteomes" id="UP001161405"/>
    </source>
</evidence>
<dbReference type="Pfam" id="PF01471">
    <property type="entry name" value="PG_binding_1"/>
    <property type="match status" value="1"/>
</dbReference>
<evidence type="ECO:0000256" key="1">
    <source>
        <dbReference type="ARBA" id="ARBA00004752"/>
    </source>
</evidence>
<feature type="active site" description="Proton donor/acceptor" evidence="7">
    <location>
        <position position="453"/>
    </location>
</feature>
<evidence type="ECO:0000256" key="2">
    <source>
        <dbReference type="ARBA" id="ARBA00005992"/>
    </source>
</evidence>
<evidence type="ECO:0000256" key="5">
    <source>
        <dbReference type="ARBA" id="ARBA00022984"/>
    </source>
</evidence>
<keyword evidence="5 7" id="KW-0573">Peptidoglycan synthesis</keyword>
<dbReference type="Gene3D" id="2.40.440.10">
    <property type="entry name" value="L,D-transpeptidase catalytic domain-like"/>
    <property type="match status" value="1"/>
</dbReference>
<dbReference type="SUPFAM" id="SSF47090">
    <property type="entry name" value="PGBD-like"/>
    <property type="match status" value="1"/>
</dbReference>
<dbReference type="InterPro" id="IPR038063">
    <property type="entry name" value="Transpep_catalytic_dom"/>
</dbReference>
<dbReference type="RefSeq" id="WP_284361865.1">
    <property type="nucleotide sequence ID" value="NZ_BSNI01000001.1"/>
</dbReference>
<dbReference type="Pfam" id="PF20142">
    <property type="entry name" value="Scaffold"/>
    <property type="match status" value="1"/>
</dbReference>
<dbReference type="InterPro" id="IPR036366">
    <property type="entry name" value="PGBDSf"/>
</dbReference>
<organism evidence="10 11">
    <name type="scientific">Maritalea porphyrae</name>
    <dbReference type="NCBI Taxonomy" id="880732"/>
    <lineage>
        <taxon>Bacteria</taxon>
        <taxon>Pseudomonadati</taxon>
        <taxon>Pseudomonadota</taxon>
        <taxon>Alphaproteobacteria</taxon>
        <taxon>Hyphomicrobiales</taxon>
        <taxon>Devosiaceae</taxon>
        <taxon>Maritalea</taxon>
    </lineage>
</organism>
<keyword evidence="11" id="KW-1185">Reference proteome</keyword>
<dbReference type="InterPro" id="IPR045380">
    <property type="entry name" value="LD_TPept_scaffold_dom"/>
</dbReference>
<dbReference type="InterPro" id="IPR005490">
    <property type="entry name" value="LD_TPept_cat_dom"/>
</dbReference>
<dbReference type="CDD" id="cd16913">
    <property type="entry name" value="YkuD_like"/>
    <property type="match status" value="1"/>
</dbReference>
<proteinExistence type="inferred from homology"/>
<sequence>MGCKFRSLILALSIASLAPISATAQETVLVNGVEATRVVIGPAISPLAKIIKTGLRDDYYGAKSGTRAWKNAQSLYYFYGARNFEPLWLEGEGNDVSFSSKAQAVIDLFEKAEFEGLRPSDYLTDKLDINAAQNDPIRLAQVEVAFTDAAILYAKHAAGGRIAPSAVSSSITLRPTRVDLAKLRVDLVSADDPAALLQGMHPTHDEFLGLRAELVKRLAGPEIEQIIVPDGKLMKLGKSDKRMPILRERLGLELADPDSEFIYDQSAVDAVKDFQNSIGLIADGVVGPATVAALNGAQGASAEDIVANMERWRWMPKDLGDFHVFVNIPEYRLQVRKSGVVEHTTRVVVGKPKFKTPVFSDEIEHVVVNPYWNVPYSIATNELLPASGGNPGYFNARNYELLSGGKVINASSVDWANINPKNPPFRIRQRPGRNNALGTIKFLFPNQHSVYLHDTPSKSLFSRTYRAFSHGCVRVHNPLEFADALLRYEPSLNLAKIKGMMGSNEKWNNLSTHVPVHLAYFTLRIDTDGTVRSFGDVYGHHKKLLSLLKG</sequence>